<dbReference type="AlphaFoldDB" id="A0A2G8LID9"/>
<evidence type="ECO:0000313" key="5">
    <source>
        <dbReference type="Proteomes" id="UP000230750"/>
    </source>
</evidence>
<evidence type="ECO:0000313" key="4">
    <source>
        <dbReference type="EMBL" id="PIK59950.1"/>
    </source>
</evidence>
<evidence type="ECO:0000256" key="2">
    <source>
        <dbReference type="ARBA" id="ARBA00023157"/>
    </source>
</evidence>
<feature type="domain" description="Fibrinogen C-terminal" evidence="3">
    <location>
        <begin position="213"/>
        <end position="280"/>
    </location>
</feature>
<organism evidence="4 5">
    <name type="scientific">Stichopus japonicus</name>
    <name type="common">Sea cucumber</name>
    <dbReference type="NCBI Taxonomy" id="307972"/>
    <lineage>
        <taxon>Eukaryota</taxon>
        <taxon>Metazoa</taxon>
        <taxon>Echinodermata</taxon>
        <taxon>Eleutherozoa</taxon>
        <taxon>Echinozoa</taxon>
        <taxon>Holothuroidea</taxon>
        <taxon>Aspidochirotacea</taxon>
        <taxon>Aspidochirotida</taxon>
        <taxon>Stichopodidae</taxon>
        <taxon>Apostichopus</taxon>
    </lineage>
</organism>
<dbReference type="Proteomes" id="UP000230750">
    <property type="component" value="Unassembled WGS sequence"/>
</dbReference>
<dbReference type="PROSITE" id="PS51406">
    <property type="entry name" value="FIBRINOGEN_C_2"/>
    <property type="match status" value="1"/>
</dbReference>
<dbReference type="InterPro" id="IPR024731">
    <property type="entry name" value="NELL2-like_EGF"/>
</dbReference>
<gene>
    <name evidence="4" type="ORF">BSL78_03105</name>
</gene>
<dbReference type="InterPro" id="IPR002181">
    <property type="entry name" value="Fibrinogen_a/b/g_C_dom"/>
</dbReference>
<dbReference type="InterPro" id="IPR036056">
    <property type="entry name" value="Fibrinogen-like_C"/>
</dbReference>
<dbReference type="InterPro" id="IPR014716">
    <property type="entry name" value="Fibrinogen_a/b/g_C_1"/>
</dbReference>
<dbReference type="EMBL" id="MRZV01000069">
    <property type="protein sequence ID" value="PIK59950.1"/>
    <property type="molecule type" value="Genomic_DNA"/>
</dbReference>
<evidence type="ECO:0000259" key="3">
    <source>
        <dbReference type="PROSITE" id="PS51406"/>
    </source>
</evidence>
<name>A0A2G8LID9_STIJA</name>
<dbReference type="Gene3D" id="3.90.215.10">
    <property type="entry name" value="Gamma Fibrinogen, chain A, domain 1"/>
    <property type="match status" value="1"/>
</dbReference>
<reference evidence="4 5" key="1">
    <citation type="journal article" date="2017" name="PLoS Biol.">
        <title>The sea cucumber genome provides insights into morphological evolution and visceral regeneration.</title>
        <authorList>
            <person name="Zhang X."/>
            <person name="Sun L."/>
            <person name="Yuan J."/>
            <person name="Sun Y."/>
            <person name="Gao Y."/>
            <person name="Zhang L."/>
            <person name="Li S."/>
            <person name="Dai H."/>
            <person name="Hamel J.F."/>
            <person name="Liu C."/>
            <person name="Yu Y."/>
            <person name="Liu S."/>
            <person name="Lin W."/>
            <person name="Guo K."/>
            <person name="Jin S."/>
            <person name="Xu P."/>
            <person name="Storey K.B."/>
            <person name="Huan P."/>
            <person name="Zhang T."/>
            <person name="Zhou Y."/>
            <person name="Zhang J."/>
            <person name="Lin C."/>
            <person name="Li X."/>
            <person name="Xing L."/>
            <person name="Huo D."/>
            <person name="Sun M."/>
            <person name="Wang L."/>
            <person name="Mercier A."/>
            <person name="Li F."/>
            <person name="Yang H."/>
            <person name="Xiang J."/>
        </authorList>
    </citation>
    <scope>NUCLEOTIDE SEQUENCE [LARGE SCALE GENOMIC DNA]</scope>
    <source>
        <strain evidence="4">Shaxun</strain>
        <tissue evidence="4">Muscle</tissue>
    </source>
</reference>
<accession>A0A2G8LID9</accession>
<dbReference type="OrthoDB" id="10045365at2759"/>
<keyword evidence="5" id="KW-1185">Reference proteome</keyword>
<keyword evidence="2" id="KW-1015">Disulfide bond</keyword>
<feature type="non-terminal residue" evidence="4">
    <location>
        <position position="1"/>
    </location>
</feature>
<dbReference type="SMART" id="SM00181">
    <property type="entry name" value="EGF"/>
    <property type="match status" value="2"/>
</dbReference>
<proteinExistence type="predicted"/>
<evidence type="ECO:0000256" key="1">
    <source>
        <dbReference type="ARBA" id="ARBA00022536"/>
    </source>
</evidence>
<keyword evidence="1" id="KW-0245">EGF-like domain</keyword>
<comment type="caution">
    <text evidence="4">The sequence shown here is derived from an EMBL/GenBank/DDBJ whole genome shotgun (WGS) entry which is preliminary data.</text>
</comment>
<dbReference type="Gene3D" id="2.10.25.10">
    <property type="entry name" value="Laminin"/>
    <property type="match status" value="2"/>
</dbReference>
<dbReference type="NCBIfam" id="NF040941">
    <property type="entry name" value="GGGWT_bact"/>
    <property type="match status" value="1"/>
</dbReference>
<dbReference type="InterPro" id="IPR000742">
    <property type="entry name" value="EGF"/>
</dbReference>
<dbReference type="Pfam" id="PF00147">
    <property type="entry name" value="Fibrinogen_C"/>
    <property type="match status" value="1"/>
</dbReference>
<protein>
    <submittedName>
        <fullName evidence="4">Putative fibrinogen C domain-containing protein 1</fullName>
    </submittedName>
</protein>
<sequence>KFEEDFAVKVQFSSLYFGEGEEFLSPLRKFVTPGVGGYKADFGLTLVIFSRREVRLVLHSIAAGSPSSILEHRRKEGDCCFWDREKLRRGPVYFAVQRCTRKSTCRNNQIIQASYQCSDHATCAERNGVRKCYCNPNYQGDGETCIHNCFVANIGSVLGEGHFYINSRCTRKSTCRNNRRVDESYQCGSHATCDTRSSVRKCYCNDGYEGDGVTCTSLPKDCYELYVSGTRSDGVYTIYPDGWSSGIQVYCEMESNGGGWTVSNANNEGLKFLTSSLYSK</sequence>
<dbReference type="PROSITE" id="PS01186">
    <property type="entry name" value="EGF_2"/>
    <property type="match status" value="1"/>
</dbReference>
<dbReference type="Pfam" id="PF12947">
    <property type="entry name" value="EGF_3"/>
    <property type="match status" value="2"/>
</dbReference>
<dbReference type="SUPFAM" id="SSF56496">
    <property type="entry name" value="Fibrinogen C-terminal domain-like"/>
    <property type="match status" value="1"/>
</dbReference>